<organism evidence="3">
    <name type="scientific">marine metagenome</name>
    <dbReference type="NCBI Taxonomy" id="408172"/>
    <lineage>
        <taxon>unclassified sequences</taxon>
        <taxon>metagenomes</taxon>
        <taxon>ecological metagenomes</taxon>
    </lineage>
</organism>
<keyword evidence="1" id="KW-0677">Repeat</keyword>
<dbReference type="SMART" id="SM00028">
    <property type="entry name" value="TPR"/>
    <property type="match status" value="4"/>
</dbReference>
<protein>
    <submittedName>
        <fullName evidence="3">Uncharacterized protein</fullName>
    </submittedName>
</protein>
<dbReference type="AlphaFoldDB" id="A0A382I6M1"/>
<sequence>VPPSHQLTIEQAISRAKKAVKQGNTTLALKLYNAVLQNQPNHPIAKKGLQKIQNELPRNQSTQAETANPPQDQINTLTNLYHSGPLAETEKACRELLKAYPQSPVTTNILGAALQGQGKLQEAVANYDRAIQISPNYAKAYSNRGTALQELGRLEDALESCDKAIQIRPDFADAYSNRGSALLELGRLGEASENYRKAISITPQNGLFWAAFANCLRAVEFTSCNDDLVHDLLQMLEQPTVAPHRVSKAVISALRYYPRFLRILKLFKSNRADEDIDHLTAQLSTIPLLLRVMELSPIADLDMERMLSKMRASMLTRVTSGREEAQGLPFYTALAMHCFTNEYVFSESEEEKQKIELLQEEVKVALEKERTVS</sequence>
<gene>
    <name evidence="3" type="ORF">METZ01_LOCUS248208</name>
</gene>
<dbReference type="InterPro" id="IPR011990">
    <property type="entry name" value="TPR-like_helical_dom_sf"/>
</dbReference>
<dbReference type="EMBL" id="UINC01065557">
    <property type="protein sequence ID" value="SVB95354.1"/>
    <property type="molecule type" value="Genomic_DNA"/>
</dbReference>
<dbReference type="InterPro" id="IPR019734">
    <property type="entry name" value="TPR_rpt"/>
</dbReference>
<dbReference type="Pfam" id="PF13414">
    <property type="entry name" value="TPR_11"/>
    <property type="match status" value="1"/>
</dbReference>
<proteinExistence type="predicted"/>
<dbReference type="PANTHER" id="PTHR44943">
    <property type="entry name" value="CELLULOSE SYNTHASE OPERON PROTEIN C"/>
    <property type="match status" value="1"/>
</dbReference>
<dbReference type="InterPro" id="IPR051685">
    <property type="entry name" value="Ycf3/AcsC/BcsC/TPR_MFPF"/>
</dbReference>
<name>A0A382I6M1_9ZZZZ</name>
<evidence type="ECO:0000256" key="2">
    <source>
        <dbReference type="ARBA" id="ARBA00022803"/>
    </source>
</evidence>
<keyword evidence="2" id="KW-0802">TPR repeat</keyword>
<dbReference type="Gene3D" id="1.25.40.10">
    <property type="entry name" value="Tetratricopeptide repeat domain"/>
    <property type="match status" value="3"/>
</dbReference>
<evidence type="ECO:0000313" key="3">
    <source>
        <dbReference type="EMBL" id="SVB95354.1"/>
    </source>
</evidence>
<feature type="non-terminal residue" evidence="3">
    <location>
        <position position="373"/>
    </location>
</feature>
<dbReference type="Pfam" id="PF00515">
    <property type="entry name" value="TPR_1"/>
    <property type="match status" value="1"/>
</dbReference>
<reference evidence="3" key="1">
    <citation type="submission" date="2018-05" db="EMBL/GenBank/DDBJ databases">
        <authorList>
            <person name="Lanie J.A."/>
            <person name="Ng W.-L."/>
            <person name="Kazmierczak K.M."/>
            <person name="Andrzejewski T.M."/>
            <person name="Davidsen T.M."/>
            <person name="Wayne K.J."/>
            <person name="Tettelin H."/>
            <person name="Glass J.I."/>
            <person name="Rusch D."/>
            <person name="Podicherti R."/>
            <person name="Tsui H.-C.T."/>
            <person name="Winkler M.E."/>
        </authorList>
    </citation>
    <scope>NUCLEOTIDE SEQUENCE</scope>
</reference>
<dbReference type="SUPFAM" id="SSF48452">
    <property type="entry name" value="TPR-like"/>
    <property type="match status" value="1"/>
</dbReference>
<dbReference type="PROSITE" id="PS50005">
    <property type="entry name" value="TPR"/>
    <property type="match status" value="3"/>
</dbReference>
<evidence type="ECO:0000256" key="1">
    <source>
        <dbReference type="ARBA" id="ARBA00022737"/>
    </source>
</evidence>
<accession>A0A382I6M1</accession>
<feature type="non-terminal residue" evidence="3">
    <location>
        <position position="1"/>
    </location>
</feature>
<dbReference type="PANTHER" id="PTHR44943:SF8">
    <property type="entry name" value="TPR REPEAT-CONTAINING PROTEIN MJ0263"/>
    <property type="match status" value="1"/>
</dbReference>
<dbReference type="PROSITE" id="PS50293">
    <property type="entry name" value="TPR_REGION"/>
    <property type="match status" value="2"/>
</dbReference>